<dbReference type="GO" id="GO:1903358">
    <property type="term" value="P:regulation of Golgi organization"/>
    <property type="evidence" value="ECO:0007669"/>
    <property type="project" value="TreeGrafter"/>
</dbReference>
<dbReference type="InterPro" id="IPR052593">
    <property type="entry name" value="MT-associated_AKAP9-binding"/>
</dbReference>
<name>A0A060W6D3_ONCMY</name>
<dbReference type="EMBL" id="FR904419">
    <property type="protein sequence ID" value="CDQ62858.1"/>
    <property type="molecule type" value="Genomic_DNA"/>
</dbReference>
<keyword evidence="1" id="KW-0175">Coiled coil</keyword>
<feature type="region of interest" description="Disordered" evidence="2">
    <location>
        <begin position="66"/>
        <end position="94"/>
    </location>
</feature>
<dbReference type="GO" id="GO:0007098">
    <property type="term" value="P:centrosome cycle"/>
    <property type="evidence" value="ECO:0007669"/>
    <property type="project" value="TreeGrafter"/>
</dbReference>
<dbReference type="STRING" id="8022.A0A060W6D3"/>
<dbReference type="GO" id="GO:0060090">
    <property type="term" value="F:molecular adaptor activity"/>
    <property type="evidence" value="ECO:0007669"/>
    <property type="project" value="TreeGrafter"/>
</dbReference>
<dbReference type="Proteomes" id="UP000193380">
    <property type="component" value="Unassembled WGS sequence"/>
</dbReference>
<organism evidence="3 4">
    <name type="scientific">Oncorhynchus mykiss</name>
    <name type="common">Rainbow trout</name>
    <name type="synonym">Salmo gairdneri</name>
    <dbReference type="NCBI Taxonomy" id="8022"/>
    <lineage>
        <taxon>Eukaryota</taxon>
        <taxon>Metazoa</taxon>
        <taxon>Chordata</taxon>
        <taxon>Craniata</taxon>
        <taxon>Vertebrata</taxon>
        <taxon>Euteleostomi</taxon>
        <taxon>Actinopterygii</taxon>
        <taxon>Neopterygii</taxon>
        <taxon>Teleostei</taxon>
        <taxon>Protacanthopterygii</taxon>
        <taxon>Salmoniformes</taxon>
        <taxon>Salmonidae</taxon>
        <taxon>Salmoninae</taxon>
        <taxon>Oncorhynchus</taxon>
    </lineage>
</organism>
<dbReference type="GO" id="GO:0005813">
    <property type="term" value="C:centrosome"/>
    <property type="evidence" value="ECO:0007669"/>
    <property type="project" value="TreeGrafter"/>
</dbReference>
<evidence type="ECO:0000313" key="3">
    <source>
        <dbReference type="EMBL" id="CDQ62858.1"/>
    </source>
</evidence>
<feature type="compositionally biased region" description="Polar residues" evidence="2">
    <location>
        <begin position="72"/>
        <end position="88"/>
    </location>
</feature>
<dbReference type="PaxDb" id="8022-A0A060W6D3"/>
<feature type="coiled-coil region" evidence="1">
    <location>
        <begin position="195"/>
        <end position="268"/>
    </location>
</feature>
<dbReference type="GO" id="GO:0090063">
    <property type="term" value="P:positive regulation of microtubule nucleation"/>
    <property type="evidence" value="ECO:0007669"/>
    <property type="project" value="TreeGrafter"/>
</dbReference>
<dbReference type="GO" id="GO:0005794">
    <property type="term" value="C:Golgi apparatus"/>
    <property type="evidence" value="ECO:0007669"/>
    <property type="project" value="TreeGrafter"/>
</dbReference>
<sequence>MYHRVCGVPKNTHTGERSHSGESAPFDTRDLHVQLGQQLTSATCPPAAKRQLFHDPALSPTVRETELFSPASPLSPTLDPQETDSSLEGQDPDVSFTNRNGRYAVGHVDDFHALQQQMLEGHVLIGKMEAALQATANHALLELSLDKPADPGFANRLLTSTKTLRQILEEANSLLRMFWRAALPSCEGYPQSTKELSLKDEVHTLRQRLSQQEEALRDAMETLKSSNRTKDSMEHFIVSQLSTTKDVLKKARTNLELFQENKQRMSSTSPPLPPPLCPLPPVPGLVKVKSQEASVSSPILLVRVL</sequence>
<dbReference type="PANTHER" id="PTHR46501">
    <property type="entry name" value="MYOMEGALIN"/>
    <property type="match status" value="1"/>
</dbReference>
<gene>
    <name evidence="3" type="ORF">GSONMT00067967001</name>
</gene>
<evidence type="ECO:0000256" key="2">
    <source>
        <dbReference type="SAM" id="MobiDB-lite"/>
    </source>
</evidence>
<reference evidence="3" key="2">
    <citation type="submission" date="2014-03" db="EMBL/GenBank/DDBJ databases">
        <authorList>
            <person name="Genoscope - CEA"/>
        </authorList>
    </citation>
    <scope>NUCLEOTIDE SEQUENCE</scope>
</reference>
<accession>A0A060W6D3</accession>
<evidence type="ECO:0000313" key="4">
    <source>
        <dbReference type="Proteomes" id="UP000193380"/>
    </source>
</evidence>
<reference evidence="3" key="1">
    <citation type="journal article" date="2014" name="Nat. Commun.">
        <title>The rainbow trout genome provides novel insights into evolution after whole-genome duplication in vertebrates.</title>
        <authorList>
            <person name="Berthelot C."/>
            <person name="Brunet F."/>
            <person name="Chalopin D."/>
            <person name="Juanchich A."/>
            <person name="Bernard M."/>
            <person name="Noel B."/>
            <person name="Bento P."/>
            <person name="Da Silva C."/>
            <person name="Labadie K."/>
            <person name="Alberti A."/>
            <person name="Aury J.M."/>
            <person name="Louis A."/>
            <person name="Dehais P."/>
            <person name="Bardou P."/>
            <person name="Montfort J."/>
            <person name="Klopp C."/>
            <person name="Cabau C."/>
            <person name="Gaspin C."/>
            <person name="Thorgaard G.H."/>
            <person name="Boussaha M."/>
            <person name="Quillet E."/>
            <person name="Guyomard R."/>
            <person name="Galiana D."/>
            <person name="Bobe J."/>
            <person name="Volff J.N."/>
            <person name="Genet C."/>
            <person name="Wincker P."/>
            <person name="Jaillon O."/>
            <person name="Roest Crollius H."/>
            <person name="Guiguen Y."/>
        </authorList>
    </citation>
    <scope>NUCLEOTIDE SEQUENCE [LARGE SCALE GENOMIC DNA]</scope>
</reference>
<protein>
    <submittedName>
        <fullName evidence="3">Uncharacterized protein</fullName>
    </submittedName>
</protein>
<evidence type="ECO:0000256" key="1">
    <source>
        <dbReference type="SAM" id="Coils"/>
    </source>
</evidence>
<feature type="region of interest" description="Disordered" evidence="2">
    <location>
        <begin position="1"/>
        <end position="26"/>
    </location>
</feature>
<proteinExistence type="predicted"/>
<dbReference type="AlphaFoldDB" id="A0A060W6D3"/>
<dbReference type="PANTHER" id="PTHR46501:SF2">
    <property type="entry name" value="MYOMEGALIN"/>
    <property type="match status" value="1"/>
</dbReference>